<sequence length="63" mass="6842">MSGRRDAVMTAQALGADAARVETRDAAATNPYRGTDPVLARFWRRGHDAALAQRITDTAARDQ</sequence>
<dbReference type="RefSeq" id="WP_328856903.1">
    <property type="nucleotide sequence ID" value="NZ_CP108021.1"/>
</dbReference>
<accession>A0AAU4K025</accession>
<dbReference type="KEGG" id="whr:OG579_17045"/>
<proteinExistence type="predicted"/>
<gene>
    <name evidence="1" type="ORF">OG579_17045</name>
</gene>
<dbReference type="AlphaFoldDB" id="A0AAU4K025"/>
<dbReference type="Proteomes" id="UP001432128">
    <property type="component" value="Chromosome"/>
</dbReference>
<keyword evidence="2" id="KW-1185">Reference proteome</keyword>
<evidence type="ECO:0000313" key="2">
    <source>
        <dbReference type="Proteomes" id="UP001432128"/>
    </source>
</evidence>
<name>A0AAU4K025_9NOCA</name>
<protein>
    <submittedName>
        <fullName evidence="1">Uncharacterized protein</fullName>
    </submittedName>
</protein>
<reference evidence="1 2" key="1">
    <citation type="submission" date="2022-10" db="EMBL/GenBank/DDBJ databases">
        <title>The complete genomes of actinobacterial strains from the NBC collection.</title>
        <authorList>
            <person name="Joergensen T.S."/>
            <person name="Alvarez Arevalo M."/>
            <person name="Sterndorff E.B."/>
            <person name="Faurdal D."/>
            <person name="Vuksanovic O."/>
            <person name="Mourched A.-S."/>
            <person name="Charusanti P."/>
            <person name="Shaw S."/>
            <person name="Blin K."/>
            <person name="Weber T."/>
        </authorList>
    </citation>
    <scope>NUCLEOTIDE SEQUENCE [LARGE SCALE GENOMIC DNA]</scope>
    <source>
        <strain evidence="1 2">NBC_00319</strain>
    </source>
</reference>
<evidence type="ECO:0000313" key="1">
    <source>
        <dbReference type="EMBL" id="WUM19394.1"/>
    </source>
</evidence>
<dbReference type="EMBL" id="CP108021">
    <property type="protein sequence ID" value="WUM19394.1"/>
    <property type="molecule type" value="Genomic_DNA"/>
</dbReference>
<organism evidence="1 2">
    <name type="scientific">Williamsia herbipolensis</name>
    <dbReference type="NCBI Taxonomy" id="1603258"/>
    <lineage>
        <taxon>Bacteria</taxon>
        <taxon>Bacillati</taxon>
        <taxon>Actinomycetota</taxon>
        <taxon>Actinomycetes</taxon>
        <taxon>Mycobacteriales</taxon>
        <taxon>Nocardiaceae</taxon>
        <taxon>Williamsia</taxon>
    </lineage>
</organism>